<dbReference type="Pfam" id="PF13565">
    <property type="entry name" value="HTH_32"/>
    <property type="match status" value="1"/>
</dbReference>
<protein>
    <recommendedName>
        <fullName evidence="4">Transposase</fullName>
    </recommendedName>
</protein>
<evidence type="ECO:0008006" key="4">
    <source>
        <dbReference type="Google" id="ProtNLM"/>
    </source>
</evidence>
<dbReference type="InterPro" id="IPR009057">
    <property type="entry name" value="Homeodomain-like_sf"/>
</dbReference>
<reference evidence="2 3" key="1">
    <citation type="journal article" date="2021" name="Int. J. Syst. Evol. Microbiol.">
        <title>Reticulibacter mediterranei gen. nov., sp. nov., within the new family Reticulibacteraceae fam. nov., and Ktedonospora formicarum gen. nov., sp. nov., Ktedonobacter robiniae sp. nov., Dictyobacter formicarum sp. nov. and Dictyobacter arantiisoli sp. nov., belonging to the class Ktedonobacteria.</title>
        <authorList>
            <person name="Yabe S."/>
            <person name="Zheng Y."/>
            <person name="Wang C.M."/>
            <person name="Sakai Y."/>
            <person name="Abe K."/>
            <person name="Yokota A."/>
            <person name="Donadio S."/>
            <person name="Cavaletti L."/>
            <person name="Monciardini P."/>
        </authorList>
    </citation>
    <scope>NUCLEOTIDE SEQUENCE [LARGE SCALE GENOMIC DNA]</scope>
    <source>
        <strain evidence="2 3">SOSP1-9</strain>
    </source>
</reference>
<comment type="caution">
    <text evidence="2">The sequence shown here is derived from an EMBL/GenBank/DDBJ whole genome shotgun (WGS) entry which is preliminary data.</text>
</comment>
<feature type="compositionally biased region" description="Basic and acidic residues" evidence="1">
    <location>
        <begin position="9"/>
        <end position="19"/>
    </location>
</feature>
<feature type="compositionally biased region" description="Basic and acidic residues" evidence="1">
    <location>
        <begin position="188"/>
        <end position="201"/>
    </location>
</feature>
<dbReference type="SUPFAM" id="SSF46689">
    <property type="entry name" value="Homeodomain-like"/>
    <property type="match status" value="1"/>
</dbReference>
<feature type="region of interest" description="Disordered" evidence="1">
    <location>
        <begin position="1"/>
        <end position="29"/>
    </location>
</feature>
<accession>A0ABQ3VLT0</accession>
<evidence type="ECO:0000256" key="1">
    <source>
        <dbReference type="SAM" id="MobiDB-lite"/>
    </source>
</evidence>
<dbReference type="RefSeq" id="WP_201363957.1">
    <property type="nucleotide sequence ID" value="NZ_BNJJ01000012.1"/>
</dbReference>
<evidence type="ECO:0000313" key="2">
    <source>
        <dbReference type="EMBL" id="GHO86313.1"/>
    </source>
</evidence>
<keyword evidence="3" id="KW-1185">Reference proteome</keyword>
<gene>
    <name evidence="2" type="ORF">KSZ_43190</name>
</gene>
<name>A0ABQ3VLT0_9CHLR</name>
<dbReference type="Proteomes" id="UP000635565">
    <property type="component" value="Unassembled WGS sequence"/>
</dbReference>
<dbReference type="EMBL" id="BNJJ01000012">
    <property type="protein sequence ID" value="GHO86313.1"/>
    <property type="molecule type" value="Genomic_DNA"/>
</dbReference>
<organism evidence="2 3">
    <name type="scientific">Dictyobacter formicarum</name>
    <dbReference type="NCBI Taxonomy" id="2778368"/>
    <lineage>
        <taxon>Bacteria</taxon>
        <taxon>Bacillati</taxon>
        <taxon>Chloroflexota</taxon>
        <taxon>Ktedonobacteria</taxon>
        <taxon>Ktedonobacterales</taxon>
        <taxon>Dictyobacteraceae</taxon>
        <taxon>Dictyobacter</taxon>
    </lineage>
</organism>
<proteinExistence type="predicted"/>
<sequence>MPKQLKARAAQDEREERQVHKLAGSHHAPADWKVHAQMVVESWAGKTPQEIAATLSCHPRTVRIHLNRFNAEGINGLGMREGAGRKPRLTEQERSRILALVKQPPPGKLERYVETLEARDETGSAQWSLDALTDAAHAAGIQVERSQIRRIYLHEGKRWRHTHSWGTSDDKDFVPKGLRSSPTTPSHQQDRRPSAPTNSDR</sequence>
<evidence type="ECO:0000313" key="3">
    <source>
        <dbReference type="Proteomes" id="UP000635565"/>
    </source>
</evidence>
<feature type="region of interest" description="Disordered" evidence="1">
    <location>
        <begin position="162"/>
        <end position="201"/>
    </location>
</feature>